<dbReference type="PANTHER" id="PTHR10772">
    <property type="entry name" value="10 KDA HEAT SHOCK PROTEIN"/>
    <property type="match status" value="1"/>
</dbReference>
<dbReference type="CDD" id="cd00320">
    <property type="entry name" value="cpn10"/>
    <property type="match status" value="1"/>
</dbReference>
<comment type="similarity">
    <text evidence="1 3 4">Belongs to the GroES chaperonin family.</text>
</comment>
<dbReference type="PRINTS" id="PR00297">
    <property type="entry name" value="CHAPERONIN10"/>
</dbReference>
<evidence type="ECO:0000256" key="3">
    <source>
        <dbReference type="HAMAP-Rule" id="MF_00580"/>
    </source>
</evidence>
<dbReference type="GO" id="GO:0044183">
    <property type="term" value="F:protein folding chaperone"/>
    <property type="evidence" value="ECO:0007669"/>
    <property type="project" value="InterPro"/>
</dbReference>
<comment type="caution">
    <text evidence="5">The sequence shown here is derived from an EMBL/GenBank/DDBJ whole genome shotgun (WGS) entry which is preliminary data.</text>
</comment>
<keyword evidence="3" id="KW-0963">Cytoplasm</keyword>
<dbReference type="FunFam" id="2.30.33.40:FF:000001">
    <property type="entry name" value="10 kDa chaperonin"/>
    <property type="match status" value="1"/>
</dbReference>
<dbReference type="AlphaFoldDB" id="A0A1G2QBN2"/>
<dbReference type="HAMAP" id="MF_00580">
    <property type="entry name" value="CH10"/>
    <property type="match status" value="1"/>
</dbReference>
<dbReference type="InterPro" id="IPR037124">
    <property type="entry name" value="Chaperonin_GroES_sf"/>
</dbReference>
<dbReference type="EMBL" id="MHTG01000012">
    <property type="protein sequence ID" value="OHA57519.1"/>
    <property type="molecule type" value="Genomic_DNA"/>
</dbReference>
<dbReference type="Gene3D" id="2.30.33.40">
    <property type="entry name" value="GroES chaperonin"/>
    <property type="match status" value="1"/>
</dbReference>
<evidence type="ECO:0000313" key="6">
    <source>
        <dbReference type="Proteomes" id="UP000176494"/>
    </source>
</evidence>
<comment type="subunit">
    <text evidence="3">Heptamer of 7 subunits arranged in a ring. Interacts with the chaperonin GroEL.</text>
</comment>
<organism evidence="5 6">
    <name type="scientific">Candidatus Vogelbacteria bacterium GWA1_51_14</name>
    <dbReference type="NCBI Taxonomy" id="1802435"/>
    <lineage>
        <taxon>Bacteria</taxon>
        <taxon>Candidatus Vogeliibacteriota</taxon>
    </lineage>
</organism>
<dbReference type="GO" id="GO:0051082">
    <property type="term" value="F:unfolded protein binding"/>
    <property type="evidence" value="ECO:0007669"/>
    <property type="project" value="TreeGrafter"/>
</dbReference>
<protein>
    <recommendedName>
        <fullName evidence="3">Co-chaperonin GroES</fullName>
    </recommendedName>
    <alternativeName>
        <fullName evidence="3">10 kDa chaperonin</fullName>
    </alternativeName>
    <alternativeName>
        <fullName evidence="3">Chaperonin-10</fullName>
        <shortName evidence="3">Cpn10</shortName>
    </alternativeName>
</protein>
<dbReference type="InterPro" id="IPR020818">
    <property type="entry name" value="Chaperonin_GroES"/>
</dbReference>
<dbReference type="GO" id="GO:0051087">
    <property type="term" value="F:protein-folding chaperone binding"/>
    <property type="evidence" value="ECO:0007669"/>
    <property type="project" value="TreeGrafter"/>
</dbReference>
<evidence type="ECO:0000256" key="2">
    <source>
        <dbReference type="ARBA" id="ARBA00023186"/>
    </source>
</evidence>
<comment type="subcellular location">
    <subcellularLocation>
        <location evidence="3">Cytoplasm</location>
    </subcellularLocation>
</comment>
<name>A0A1G2QBN2_9BACT</name>
<dbReference type="Pfam" id="PF00166">
    <property type="entry name" value="Cpn10"/>
    <property type="match status" value="1"/>
</dbReference>
<comment type="function">
    <text evidence="3 4">Together with the chaperonin GroEL, plays an essential role in assisting protein folding. The GroEL-GroES system forms a nano-cage that allows encapsulation of the non-native substrate proteins and provides a physical environment optimized to promote and accelerate protein folding. GroES binds to the apical surface of the GroEL ring, thereby capping the opening of the GroEL channel.</text>
</comment>
<dbReference type="STRING" id="1802435.A2114_00135"/>
<evidence type="ECO:0000256" key="1">
    <source>
        <dbReference type="ARBA" id="ARBA00006975"/>
    </source>
</evidence>
<dbReference type="SMART" id="SM00883">
    <property type="entry name" value="Cpn10"/>
    <property type="match status" value="1"/>
</dbReference>
<dbReference type="GO" id="GO:0005737">
    <property type="term" value="C:cytoplasm"/>
    <property type="evidence" value="ECO:0007669"/>
    <property type="project" value="UniProtKB-SubCell"/>
</dbReference>
<gene>
    <name evidence="3" type="primary">groES</name>
    <name evidence="3" type="synonym">groS</name>
    <name evidence="5" type="ORF">A2114_00135</name>
</gene>
<keyword evidence="2 3" id="KW-0143">Chaperone</keyword>
<reference evidence="5 6" key="1">
    <citation type="journal article" date="2016" name="Nat. Commun.">
        <title>Thousands of microbial genomes shed light on interconnected biogeochemical processes in an aquifer system.</title>
        <authorList>
            <person name="Anantharaman K."/>
            <person name="Brown C.T."/>
            <person name="Hug L.A."/>
            <person name="Sharon I."/>
            <person name="Castelle C.J."/>
            <person name="Probst A.J."/>
            <person name="Thomas B.C."/>
            <person name="Singh A."/>
            <person name="Wilkins M.J."/>
            <person name="Karaoz U."/>
            <person name="Brodie E.L."/>
            <person name="Williams K.H."/>
            <person name="Hubbard S.S."/>
            <person name="Banfield J.F."/>
        </authorList>
    </citation>
    <scope>NUCLEOTIDE SEQUENCE [LARGE SCALE GENOMIC DNA]</scope>
</reference>
<dbReference type="PANTHER" id="PTHR10772:SF58">
    <property type="entry name" value="CO-CHAPERONIN GROES"/>
    <property type="match status" value="1"/>
</dbReference>
<dbReference type="SUPFAM" id="SSF50129">
    <property type="entry name" value="GroES-like"/>
    <property type="match status" value="1"/>
</dbReference>
<dbReference type="NCBIfam" id="NF001531">
    <property type="entry name" value="PRK00364.2-2"/>
    <property type="match status" value="1"/>
</dbReference>
<dbReference type="GO" id="GO:0046872">
    <property type="term" value="F:metal ion binding"/>
    <property type="evidence" value="ECO:0007669"/>
    <property type="project" value="TreeGrafter"/>
</dbReference>
<evidence type="ECO:0000313" key="5">
    <source>
        <dbReference type="EMBL" id="OHA57519.1"/>
    </source>
</evidence>
<proteinExistence type="inferred from homology"/>
<dbReference type="InterPro" id="IPR011032">
    <property type="entry name" value="GroES-like_sf"/>
</dbReference>
<dbReference type="GO" id="GO:0005524">
    <property type="term" value="F:ATP binding"/>
    <property type="evidence" value="ECO:0007669"/>
    <property type="project" value="InterPro"/>
</dbReference>
<evidence type="ECO:0000256" key="4">
    <source>
        <dbReference type="RuleBase" id="RU000535"/>
    </source>
</evidence>
<dbReference type="Proteomes" id="UP000176494">
    <property type="component" value="Unassembled WGS sequence"/>
</dbReference>
<accession>A0A1G2QBN2</accession>
<sequence length="103" mass="11006">MKNISIKPLGDRVVLTPLSVDPKSGQTKGGIIIPETADKERPAEGKVVAVGPGRIDDNGQLIPVGVKKGQTVLFAKYGPEEIELEGKKYLIVSESQILAIIED</sequence>